<feature type="domain" description="Virulence factor" evidence="1">
    <location>
        <begin position="9"/>
        <end position="91"/>
    </location>
</feature>
<dbReference type="AlphaFoldDB" id="A0A6J7XXC6"/>
<dbReference type="Pfam" id="PF13769">
    <property type="entry name" value="Virulence_fact"/>
    <property type="match status" value="1"/>
</dbReference>
<dbReference type="InterPro" id="IPR025989">
    <property type="entry name" value="Virulence_F_dom"/>
</dbReference>
<evidence type="ECO:0000313" key="2">
    <source>
        <dbReference type="EMBL" id="CAB5240995.1"/>
    </source>
</evidence>
<accession>A0A6J7XXC6</accession>
<organism evidence="2">
    <name type="scientific">freshwater metagenome</name>
    <dbReference type="NCBI Taxonomy" id="449393"/>
    <lineage>
        <taxon>unclassified sequences</taxon>
        <taxon>metagenomes</taxon>
        <taxon>ecological metagenomes</taxon>
    </lineage>
</organism>
<proteinExistence type="predicted"/>
<gene>
    <name evidence="2" type="ORF">UFOPK3554_01174</name>
</gene>
<reference evidence="2" key="1">
    <citation type="submission" date="2020-05" db="EMBL/GenBank/DDBJ databases">
        <authorList>
            <person name="Chiriac C."/>
            <person name="Salcher M."/>
            <person name="Ghai R."/>
            <person name="Kavagutti S V."/>
        </authorList>
    </citation>
    <scope>NUCLEOTIDE SEQUENCE</scope>
</reference>
<dbReference type="EMBL" id="CAFBSG010000023">
    <property type="protein sequence ID" value="CAB5240995.1"/>
    <property type="molecule type" value="Genomic_DNA"/>
</dbReference>
<sequence>MSEYQVMRWREIPSMVIARDGIDTIKTMLPSRFQEAIDEAAMRLGEIDADAYSAGWNRDPWVPSDEKPSDLAARITLALEDEFSDEKIAEILNSLGEKL</sequence>
<name>A0A6J7XXC6_9ZZZZ</name>
<protein>
    <submittedName>
        <fullName evidence="2">Unannotated protein</fullName>
    </submittedName>
</protein>
<evidence type="ECO:0000259" key="1">
    <source>
        <dbReference type="Pfam" id="PF13769"/>
    </source>
</evidence>